<accession>A0A6B1FZ96</accession>
<dbReference type="AlphaFoldDB" id="A0A6B1FZ96"/>
<comment type="caution">
    <text evidence="1">The sequence shown here is derived from an EMBL/GenBank/DDBJ whole genome shotgun (WGS) entry which is preliminary data.</text>
</comment>
<gene>
    <name evidence="1" type="ORF">F4148_12245</name>
</gene>
<protein>
    <submittedName>
        <fullName evidence="1">Uncharacterized protein</fullName>
    </submittedName>
</protein>
<sequence>MHPHDRRTVQEMDMAQTAIQQLEGCIEALQQGSLKEEQLQEVIETLRRGGAGQQDLLYLQADQTSVASQVIGFSLVEGGEVVEQHPGDPWPYETVLDAMQDGWRIVQFPNLALVPDENRPTGLGCEFILEKWR</sequence>
<proteinExistence type="predicted"/>
<name>A0A6B1FZ96_9CHLR</name>
<reference evidence="1" key="1">
    <citation type="submission" date="2019-09" db="EMBL/GenBank/DDBJ databases">
        <title>Characterisation of the sponge microbiome using genome-centric metagenomics.</title>
        <authorList>
            <person name="Engelberts J.P."/>
            <person name="Robbins S.J."/>
            <person name="De Goeij J.M."/>
            <person name="Aranda M."/>
            <person name="Bell S.C."/>
            <person name="Webster N.S."/>
        </authorList>
    </citation>
    <scope>NUCLEOTIDE SEQUENCE</scope>
    <source>
        <strain evidence="1">SB0675_bin_29</strain>
    </source>
</reference>
<dbReference type="EMBL" id="VYDA01000440">
    <property type="protein sequence ID" value="MYH62483.1"/>
    <property type="molecule type" value="Genomic_DNA"/>
</dbReference>
<organism evidence="1">
    <name type="scientific">Caldilineaceae bacterium SB0675_bin_29</name>
    <dbReference type="NCBI Taxonomy" id="2605266"/>
    <lineage>
        <taxon>Bacteria</taxon>
        <taxon>Bacillati</taxon>
        <taxon>Chloroflexota</taxon>
        <taxon>Caldilineae</taxon>
        <taxon>Caldilineales</taxon>
        <taxon>Caldilineaceae</taxon>
    </lineage>
</organism>
<evidence type="ECO:0000313" key="1">
    <source>
        <dbReference type="EMBL" id="MYH62483.1"/>
    </source>
</evidence>